<evidence type="ECO:0000313" key="1">
    <source>
        <dbReference type="EMBL" id="QDS90876.1"/>
    </source>
</evidence>
<keyword evidence="2" id="KW-1185">Reference proteome</keyword>
<evidence type="ECO:0000313" key="2">
    <source>
        <dbReference type="Proteomes" id="UP000319557"/>
    </source>
</evidence>
<gene>
    <name evidence="1" type="ORF">EC9_50940</name>
</gene>
<protein>
    <submittedName>
        <fullName evidence="1">Uncharacterized protein</fullName>
    </submittedName>
</protein>
<reference evidence="1 2" key="1">
    <citation type="submission" date="2019-02" db="EMBL/GenBank/DDBJ databases">
        <title>Deep-cultivation of Planctomycetes and their phenomic and genomic characterization uncovers novel biology.</title>
        <authorList>
            <person name="Wiegand S."/>
            <person name="Jogler M."/>
            <person name="Boedeker C."/>
            <person name="Pinto D."/>
            <person name="Vollmers J."/>
            <person name="Rivas-Marin E."/>
            <person name="Kohn T."/>
            <person name="Peeters S.H."/>
            <person name="Heuer A."/>
            <person name="Rast P."/>
            <person name="Oberbeckmann S."/>
            <person name="Bunk B."/>
            <person name="Jeske O."/>
            <person name="Meyerdierks A."/>
            <person name="Storesund J.E."/>
            <person name="Kallscheuer N."/>
            <person name="Luecker S."/>
            <person name="Lage O.M."/>
            <person name="Pohl T."/>
            <person name="Merkel B.J."/>
            <person name="Hornburger P."/>
            <person name="Mueller R.-W."/>
            <person name="Bruemmer F."/>
            <person name="Labrenz M."/>
            <person name="Spormann A.M."/>
            <person name="Op den Camp H."/>
            <person name="Overmann J."/>
            <person name="Amann R."/>
            <person name="Jetten M.S.M."/>
            <person name="Mascher T."/>
            <person name="Medema M.H."/>
            <person name="Devos D.P."/>
            <person name="Kaster A.-K."/>
            <person name="Ovreas L."/>
            <person name="Rohde M."/>
            <person name="Galperin M.Y."/>
            <person name="Jogler C."/>
        </authorList>
    </citation>
    <scope>NUCLEOTIDE SEQUENCE [LARGE SCALE GENOMIC DNA]</scope>
    <source>
        <strain evidence="1 2">EC9</strain>
    </source>
</reference>
<organism evidence="1 2">
    <name type="scientific">Rosistilla ulvae</name>
    <dbReference type="NCBI Taxonomy" id="1930277"/>
    <lineage>
        <taxon>Bacteria</taxon>
        <taxon>Pseudomonadati</taxon>
        <taxon>Planctomycetota</taxon>
        <taxon>Planctomycetia</taxon>
        <taxon>Pirellulales</taxon>
        <taxon>Pirellulaceae</taxon>
        <taxon>Rosistilla</taxon>
    </lineage>
</organism>
<accession>A0A517M7M5</accession>
<dbReference type="AlphaFoldDB" id="A0A517M7M5"/>
<proteinExistence type="predicted"/>
<dbReference type="EMBL" id="CP036261">
    <property type="protein sequence ID" value="QDS90876.1"/>
    <property type="molecule type" value="Genomic_DNA"/>
</dbReference>
<sequence>MGEDSWGDNKQLAARAIVASRPRSAAGIPAARPVCRHRFVVTYSATTSPFWAVFNGRQTATLSTVSEKKRTDPSAIAVLTPPG</sequence>
<dbReference type="Proteomes" id="UP000319557">
    <property type="component" value="Chromosome"/>
</dbReference>
<name>A0A517M7M5_9BACT</name>
<dbReference type="KEGG" id="ruv:EC9_50940"/>